<feature type="domain" description="Polymerase/histidinol phosphatase N-terminal" evidence="7">
    <location>
        <begin position="321"/>
        <end position="388"/>
    </location>
</feature>
<dbReference type="SMART" id="SM00481">
    <property type="entry name" value="POLIIIAc"/>
    <property type="match status" value="1"/>
</dbReference>
<evidence type="ECO:0000256" key="5">
    <source>
        <dbReference type="ARBA" id="ARBA00023136"/>
    </source>
</evidence>
<dbReference type="GO" id="GO:0016746">
    <property type="term" value="F:acyltransferase activity"/>
    <property type="evidence" value="ECO:0007669"/>
    <property type="project" value="UniProtKB-KW"/>
</dbReference>
<dbReference type="InterPro" id="IPR003141">
    <property type="entry name" value="Pol/His_phosphatase_N"/>
</dbReference>
<dbReference type="GO" id="GO:0005886">
    <property type="term" value="C:plasma membrane"/>
    <property type="evidence" value="ECO:0007669"/>
    <property type="project" value="UniProtKB-SubCell"/>
</dbReference>
<sequence>MSQTEPTEPATTRKHRSRTDRLVLAAIVVGGRLARLVPWPVWRLVTLVIALANMATPRRHVVLANVRHVRFGAPPPGPVAVWLGAQQIANHLRTVVGTLAASVKLPDGSRFEAVGFERLVPLLDKRGVVLVAPHGGPYTTLGIMGRVWLKEQGFTGELVVVARMFQPFRSNVVLDWFIETLATANVTIVPVDEEPRKLAAKLRKTLQNKGIIVLLVDEPTPTPSVYVPFFDSAIKMPIGPARLARATGAALLPVMASYAPGGRQRLYIQEPVEPAADPATTLAQVAQAFEPLVARRLGQWSMLTPVWADPGSPPLAGTSRAELHLHTPGSDGLWGIDRWVEAARAAGVKVIAVTDHDHLETVRAWKLAHPDDGGDVAVIPGVELTARGRIVHLAVLFPGMDPADLPKTLPKPGTPLSDLVRWGRAIPGAVVVLVHPHPILWKRQLAGLAEEGLLPDAIETRFPLVGWRNPALERAAARYRLATLGGSDAHLAPGQLGGHVTVFPGETVDDLVRAIRERRTRAVSTPAAAAIPASVYLIQSVYSWLLPFRALPGVEPIRTQLLEEARIGAEAAVPKPAGVAAEIAAGEPSRRVV</sequence>
<accession>A0A6J4V2K7</accession>
<dbReference type="CDD" id="cd07984">
    <property type="entry name" value="LPLAT_LABLAT-like"/>
    <property type="match status" value="1"/>
</dbReference>
<gene>
    <name evidence="8" type="ORF">AVDCRST_MAG59-2944</name>
</gene>
<comment type="subcellular location">
    <subcellularLocation>
        <location evidence="1">Cell inner membrane</location>
    </subcellularLocation>
</comment>
<proteinExistence type="predicted"/>
<dbReference type="GO" id="GO:0004534">
    <property type="term" value="F:5'-3' RNA exonuclease activity"/>
    <property type="evidence" value="ECO:0007669"/>
    <property type="project" value="TreeGrafter"/>
</dbReference>
<keyword evidence="3" id="KW-0997">Cell inner membrane</keyword>
<dbReference type="InterPro" id="IPR004960">
    <property type="entry name" value="LipA_acyltrans"/>
</dbReference>
<reference evidence="8" key="1">
    <citation type="submission" date="2020-02" db="EMBL/GenBank/DDBJ databases">
        <authorList>
            <person name="Meier V. D."/>
        </authorList>
    </citation>
    <scope>NUCLEOTIDE SEQUENCE</scope>
    <source>
        <strain evidence="8">AVDCRST_MAG59</strain>
    </source>
</reference>
<dbReference type="Gene3D" id="3.20.20.140">
    <property type="entry name" value="Metal-dependent hydrolases"/>
    <property type="match status" value="1"/>
</dbReference>
<dbReference type="EMBL" id="CADCWF010000194">
    <property type="protein sequence ID" value="CAA9565038.1"/>
    <property type="molecule type" value="Genomic_DNA"/>
</dbReference>
<dbReference type="GO" id="GO:0009247">
    <property type="term" value="P:glycolipid biosynthetic process"/>
    <property type="evidence" value="ECO:0007669"/>
    <property type="project" value="UniProtKB-ARBA"/>
</dbReference>
<evidence type="ECO:0000256" key="3">
    <source>
        <dbReference type="ARBA" id="ARBA00022519"/>
    </source>
</evidence>
<evidence type="ECO:0000256" key="4">
    <source>
        <dbReference type="ARBA" id="ARBA00022679"/>
    </source>
</evidence>
<dbReference type="AlphaFoldDB" id="A0A6J4V2K7"/>
<organism evidence="8">
    <name type="scientific">uncultured Thermomicrobiales bacterium</name>
    <dbReference type="NCBI Taxonomy" id="1645740"/>
    <lineage>
        <taxon>Bacteria</taxon>
        <taxon>Pseudomonadati</taxon>
        <taxon>Thermomicrobiota</taxon>
        <taxon>Thermomicrobia</taxon>
        <taxon>Thermomicrobiales</taxon>
        <taxon>environmental samples</taxon>
    </lineage>
</organism>
<protein>
    <recommendedName>
        <fullName evidence="7">Polymerase/histidinol phosphatase N-terminal domain-containing protein</fullName>
    </recommendedName>
</protein>
<keyword evidence="6" id="KW-0012">Acyltransferase</keyword>
<keyword evidence="5" id="KW-0472">Membrane</keyword>
<dbReference type="Pfam" id="PF13263">
    <property type="entry name" value="PHP_C"/>
    <property type="match status" value="1"/>
</dbReference>
<evidence type="ECO:0000259" key="7">
    <source>
        <dbReference type="SMART" id="SM00481"/>
    </source>
</evidence>
<name>A0A6J4V2K7_9BACT</name>
<dbReference type="Pfam" id="PF03279">
    <property type="entry name" value="Lip_A_acyltrans"/>
    <property type="match status" value="1"/>
</dbReference>
<dbReference type="GO" id="GO:0035312">
    <property type="term" value="F:5'-3' DNA exonuclease activity"/>
    <property type="evidence" value="ECO:0007669"/>
    <property type="project" value="TreeGrafter"/>
</dbReference>
<keyword evidence="4" id="KW-0808">Transferase</keyword>
<dbReference type="SUPFAM" id="SSF89550">
    <property type="entry name" value="PHP domain-like"/>
    <property type="match status" value="1"/>
</dbReference>
<evidence type="ECO:0000256" key="2">
    <source>
        <dbReference type="ARBA" id="ARBA00022475"/>
    </source>
</evidence>
<dbReference type="PANTHER" id="PTHR42924">
    <property type="entry name" value="EXONUCLEASE"/>
    <property type="match status" value="1"/>
</dbReference>
<dbReference type="PANTHER" id="PTHR42924:SF3">
    <property type="entry name" value="POLYMERASE_HISTIDINOL PHOSPHATASE N-TERMINAL DOMAIN-CONTAINING PROTEIN"/>
    <property type="match status" value="1"/>
</dbReference>
<dbReference type="InterPro" id="IPR016195">
    <property type="entry name" value="Pol/histidinol_Pase-like"/>
</dbReference>
<dbReference type="InterPro" id="IPR052018">
    <property type="entry name" value="PHP_domain"/>
</dbReference>
<evidence type="ECO:0000256" key="6">
    <source>
        <dbReference type="ARBA" id="ARBA00023315"/>
    </source>
</evidence>
<evidence type="ECO:0000256" key="1">
    <source>
        <dbReference type="ARBA" id="ARBA00004533"/>
    </source>
</evidence>
<evidence type="ECO:0000313" key="8">
    <source>
        <dbReference type="EMBL" id="CAA9565038.1"/>
    </source>
</evidence>
<keyword evidence="2" id="KW-1003">Cell membrane</keyword>